<evidence type="ECO:0000256" key="10">
    <source>
        <dbReference type="ARBA" id="ARBA00023049"/>
    </source>
</evidence>
<feature type="binding site" evidence="13">
    <location>
        <position position="436"/>
    </location>
    <ligand>
        <name>Zn(2+)</name>
        <dbReference type="ChEBI" id="CHEBI:29105"/>
        <note>catalytic</note>
    </ligand>
</feature>
<evidence type="ECO:0000256" key="3">
    <source>
        <dbReference type="ARBA" id="ARBA00010200"/>
    </source>
</evidence>
<evidence type="ECO:0000256" key="1">
    <source>
        <dbReference type="ARBA" id="ARBA00001336"/>
    </source>
</evidence>
<evidence type="ECO:0000256" key="2">
    <source>
        <dbReference type="ARBA" id="ARBA00004496"/>
    </source>
</evidence>
<evidence type="ECO:0000256" key="5">
    <source>
        <dbReference type="ARBA" id="ARBA00022490"/>
    </source>
</evidence>
<dbReference type="Gene3D" id="3.30.540.30">
    <property type="match status" value="2"/>
</dbReference>
<keyword evidence="15" id="KW-1185">Reference proteome</keyword>
<comment type="subcellular location">
    <subcellularLocation>
        <location evidence="2">Cytoplasm</location>
    </subcellularLocation>
</comment>
<comment type="catalytic activity">
    <reaction evidence="1 11">
        <text>Release of an N-terminal dipeptide from a peptide comprising four or more residues, with broad specificity. Also acts on dipeptidyl 2-naphthylamides.</text>
        <dbReference type="EC" id="3.4.14.4"/>
    </reaction>
</comment>
<feature type="active site" evidence="12">
    <location>
        <position position="437"/>
    </location>
</feature>
<evidence type="ECO:0000256" key="9">
    <source>
        <dbReference type="ARBA" id="ARBA00022833"/>
    </source>
</evidence>
<name>A0A196SBB0_BLAHN</name>
<keyword evidence="5 11" id="KW-0963">Cytoplasm</keyword>
<dbReference type="PIRSF" id="PIRSF007828">
    <property type="entry name" value="Dipeptidyl-peptidase_III"/>
    <property type="match status" value="1"/>
</dbReference>
<organism evidence="14 15">
    <name type="scientific">Blastocystis sp. subtype 1 (strain ATCC 50177 / NandII)</name>
    <dbReference type="NCBI Taxonomy" id="478820"/>
    <lineage>
        <taxon>Eukaryota</taxon>
        <taxon>Sar</taxon>
        <taxon>Stramenopiles</taxon>
        <taxon>Bigyra</taxon>
        <taxon>Opalozoa</taxon>
        <taxon>Opalinata</taxon>
        <taxon>Blastocystidae</taxon>
        <taxon>Blastocystis</taxon>
    </lineage>
</organism>
<dbReference type="GO" id="GO:0008239">
    <property type="term" value="F:dipeptidyl-peptidase activity"/>
    <property type="evidence" value="ECO:0007669"/>
    <property type="project" value="UniProtKB-UniRule"/>
</dbReference>
<dbReference type="EC" id="3.4.14.4" evidence="11"/>
<dbReference type="GO" id="GO:0008235">
    <property type="term" value="F:metalloexopeptidase activity"/>
    <property type="evidence" value="ECO:0007669"/>
    <property type="project" value="InterPro"/>
</dbReference>
<keyword evidence="7 11" id="KW-0479">Metal-binding</keyword>
<evidence type="ECO:0000256" key="11">
    <source>
        <dbReference type="PIRNR" id="PIRNR007828"/>
    </source>
</evidence>
<feature type="binding site" evidence="13">
    <location>
        <position position="441"/>
    </location>
    <ligand>
        <name>Zn(2+)</name>
        <dbReference type="ChEBI" id="CHEBI:29105"/>
        <note>catalytic</note>
    </ligand>
</feature>
<evidence type="ECO:0000313" key="15">
    <source>
        <dbReference type="Proteomes" id="UP000078348"/>
    </source>
</evidence>
<dbReference type="GO" id="GO:0004177">
    <property type="term" value="F:aminopeptidase activity"/>
    <property type="evidence" value="ECO:0007669"/>
    <property type="project" value="UniProtKB-KW"/>
</dbReference>
<keyword evidence="6 11" id="KW-0645">Protease</keyword>
<protein>
    <recommendedName>
        <fullName evidence="11">Dipeptidyl peptidase 3</fullName>
        <ecNumber evidence="11">3.4.14.4</ecNumber>
    </recommendedName>
    <alternativeName>
        <fullName evidence="11">Dipeptidyl aminopeptidase III</fullName>
    </alternativeName>
    <alternativeName>
        <fullName evidence="11">Dipeptidyl peptidase III</fullName>
    </alternativeName>
</protein>
<dbReference type="GO" id="GO:0006508">
    <property type="term" value="P:proteolysis"/>
    <property type="evidence" value="ECO:0007669"/>
    <property type="project" value="UniProtKB-KW"/>
</dbReference>
<dbReference type="GO" id="GO:0005737">
    <property type="term" value="C:cytoplasm"/>
    <property type="evidence" value="ECO:0007669"/>
    <property type="project" value="UniProtKB-SubCell"/>
</dbReference>
<dbReference type="Proteomes" id="UP000078348">
    <property type="component" value="Unassembled WGS sequence"/>
</dbReference>
<dbReference type="InterPro" id="IPR039461">
    <property type="entry name" value="Peptidase_M49"/>
</dbReference>
<dbReference type="GO" id="GO:0046872">
    <property type="term" value="F:metal ion binding"/>
    <property type="evidence" value="ECO:0007669"/>
    <property type="project" value="UniProtKB-KW"/>
</dbReference>
<dbReference type="Pfam" id="PF03571">
    <property type="entry name" value="Peptidase_M49"/>
    <property type="match status" value="1"/>
</dbReference>
<keyword evidence="10 11" id="KW-0482">Metalloprotease</keyword>
<evidence type="ECO:0000256" key="8">
    <source>
        <dbReference type="ARBA" id="ARBA00022801"/>
    </source>
</evidence>
<proteinExistence type="inferred from homology"/>
<keyword evidence="9 11" id="KW-0862">Zinc</keyword>
<dbReference type="PANTHER" id="PTHR23422:SF11">
    <property type="entry name" value="DIPEPTIDYL PEPTIDASE 3"/>
    <property type="match status" value="1"/>
</dbReference>
<keyword evidence="8 11" id="KW-0378">Hydrolase</keyword>
<accession>A0A196SBB0</accession>
<dbReference type="PANTHER" id="PTHR23422">
    <property type="entry name" value="DIPEPTIDYL PEPTIDASE III-RELATED"/>
    <property type="match status" value="1"/>
</dbReference>
<dbReference type="AlphaFoldDB" id="A0A196SBB0"/>
<dbReference type="STRING" id="478820.A0A196SBB0"/>
<dbReference type="FunFam" id="3.30.540.30:FF:000001">
    <property type="entry name" value="Dipeptidyl peptidase 3"/>
    <property type="match status" value="1"/>
</dbReference>
<evidence type="ECO:0000313" key="14">
    <source>
        <dbReference type="EMBL" id="OAO14340.1"/>
    </source>
</evidence>
<evidence type="ECO:0000256" key="7">
    <source>
        <dbReference type="ARBA" id="ARBA00022723"/>
    </source>
</evidence>
<comment type="caution">
    <text evidence="14">The sequence shown here is derived from an EMBL/GenBank/DDBJ whole genome shotgun (WGS) entry which is preliminary data.</text>
</comment>
<feature type="binding site" evidence="13">
    <location>
        <position position="488"/>
    </location>
    <ligand>
        <name>Zn(2+)</name>
        <dbReference type="ChEBI" id="CHEBI:29105"/>
        <note>catalytic</note>
    </ligand>
</feature>
<dbReference type="OrthoDB" id="4694525at2759"/>
<evidence type="ECO:0000256" key="4">
    <source>
        <dbReference type="ARBA" id="ARBA00022438"/>
    </source>
</evidence>
<evidence type="ECO:0000256" key="6">
    <source>
        <dbReference type="ARBA" id="ARBA00022670"/>
    </source>
</evidence>
<evidence type="ECO:0000256" key="13">
    <source>
        <dbReference type="PIRSR" id="PIRSR007828-2"/>
    </source>
</evidence>
<keyword evidence="4 11" id="KW-0031">Aminopeptidase</keyword>
<evidence type="ECO:0000256" key="12">
    <source>
        <dbReference type="PIRSR" id="PIRSR007828-1"/>
    </source>
</evidence>
<gene>
    <name evidence="14" type="ORF">AV274_3930</name>
</gene>
<comment type="cofactor">
    <cofactor evidence="11 13">
        <name>Zn(2+)</name>
        <dbReference type="ChEBI" id="CHEBI:29105"/>
    </cofactor>
    <text evidence="11 13">Binds 1 zinc ion per subunit.</text>
</comment>
<reference evidence="14 15" key="1">
    <citation type="submission" date="2016-05" db="EMBL/GenBank/DDBJ databases">
        <title>Nuclear genome of Blastocystis sp. subtype 1 NandII.</title>
        <authorList>
            <person name="Gentekaki E."/>
            <person name="Curtis B."/>
            <person name="Stairs C."/>
            <person name="Eme L."/>
            <person name="Herman E."/>
            <person name="Klimes V."/>
            <person name="Arias M.C."/>
            <person name="Elias M."/>
            <person name="Hilliou F."/>
            <person name="Klute M."/>
            <person name="Malik S.-B."/>
            <person name="Pightling A."/>
            <person name="Rachubinski R."/>
            <person name="Salas D."/>
            <person name="Schlacht A."/>
            <person name="Suga H."/>
            <person name="Archibald J."/>
            <person name="Ball S.G."/>
            <person name="Clark G."/>
            <person name="Dacks J."/>
            <person name="Van Der Giezen M."/>
            <person name="Tsaousis A."/>
            <person name="Roger A."/>
        </authorList>
    </citation>
    <scope>NUCLEOTIDE SEQUENCE [LARGE SCALE GENOMIC DNA]</scope>
    <source>
        <strain evidence="15">ATCC 50177 / NandII</strain>
    </source>
</reference>
<sequence length="697" mass="78288">MSVDLSNYLCEETVTCLSLDYEEAFKGLSEEEKLYMYYLFKAIATGWRITAVQTSFESPYIISIFLRVFRKESGDELKTRLSTEPDVSAKAVDAFLIYAYNVLGNMGNYRGFGDTKILPRATHEEFKCILHHTLAYKDDAEGMDRLWSVCGEKIFSHEPSELRLGLPPVGVTSYYSANITQEDIKTVQEFCAARGLECYNNRLFKHGDQLELRLASAAPQAPERVAFQSREIEVTGGDYAPVLARVNGYLEQAARHALNATQKAFLAEYQQSFATGSLERHVRGSALWTRDQKPTVENYIGFIENYRDPYGVRGEWEGFVAVMNKAYTHILSDLVDQAPTLLKLLPWDEAFEKPVFLKPDFTSIDIVGFFGSGIPAGINIPNYDSVRQNEGFKNVSLGNIINARRSAGEKIDFVCEADQALMHRGNEAFSVQVGLHELLGHGSGALFTEGAIPAGAVDPFSGAAITRGYKEGETWSSVFTALSNTYEECRAECVGLYLSTFDEVLRVFGYEGAAAEEMMYLNWLHQLHMALVSLQAYNVADGGWSQSHCCARHVYLQVLLRHTQGLVWIEPTRAADGRLTDFVIRVDRSKIRTEGRRAIGDFLLHLQLYKSCADVAAGTRYFNQFTGVDDTFLEYRRLVMERKKPRAVFMQPNLELRDGKVVSVPSDVSVSGVIESTVRILGEEVTEEEFLSCVYRE</sequence>
<dbReference type="InterPro" id="IPR005317">
    <property type="entry name" value="Dipeptidyl-peptase3"/>
</dbReference>
<comment type="similarity">
    <text evidence="3 11">Belongs to the peptidase M49 family.</text>
</comment>
<dbReference type="EMBL" id="LXWW01000255">
    <property type="protein sequence ID" value="OAO14340.1"/>
    <property type="molecule type" value="Genomic_DNA"/>
</dbReference>